<evidence type="ECO:0000313" key="4">
    <source>
        <dbReference type="Proteomes" id="UP000224607"/>
    </source>
</evidence>
<accession>A0A1I3RGG1</accession>
<organism evidence="2 3">
    <name type="scientific">Xenorhabdus mauleonii</name>
    <dbReference type="NCBI Taxonomy" id="351675"/>
    <lineage>
        <taxon>Bacteria</taxon>
        <taxon>Pseudomonadati</taxon>
        <taxon>Pseudomonadota</taxon>
        <taxon>Gammaproteobacteria</taxon>
        <taxon>Enterobacterales</taxon>
        <taxon>Morganellaceae</taxon>
        <taxon>Xenorhabdus</taxon>
    </lineage>
</organism>
<evidence type="ECO:0000313" key="1">
    <source>
        <dbReference type="EMBL" id="PHM39885.1"/>
    </source>
</evidence>
<protein>
    <submittedName>
        <fullName evidence="2">Uncharacterized protein</fullName>
    </submittedName>
</protein>
<reference evidence="1 4" key="3">
    <citation type="journal article" date="2017" name="Nat. Microbiol.">
        <title>Natural product diversity associated with the nematode symbionts Photorhabdus and Xenorhabdus.</title>
        <authorList>
            <person name="Tobias N.J."/>
            <person name="Wolff H."/>
            <person name="Djahanschiri B."/>
            <person name="Grundmann F."/>
            <person name="Kronenwerth M."/>
            <person name="Shi Y.M."/>
            <person name="Simonyi S."/>
            <person name="Grun P."/>
            <person name="Shapiro-Ilan D."/>
            <person name="Pidot S.J."/>
            <person name="Stinear T.P."/>
            <person name="Ebersberger I."/>
            <person name="Bode H.B."/>
        </authorList>
    </citation>
    <scope>NUCLEOTIDE SEQUENCE [LARGE SCALE GENOMIC DNA]</scope>
    <source>
        <strain evidence="1 4">DSM 17908</strain>
    </source>
</reference>
<dbReference type="Proteomes" id="UP000224607">
    <property type="component" value="Unassembled WGS sequence"/>
</dbReference>
<dbReference type="OrthoDB" id="8451383at2"/>
<name>A0A1I3RGG1_9GAMM</name>
<reference evidence="3" key="1">
    <citation type="submission" date="2016-10" db="EMBL/GenBank/DDBJ databases">
        <authorList>
            <person name="Varghese N."/>
            <person name="Submissions S."/>
        </authorList>
    </citation>
    <scope>NUCLEOTIDE SEQUENCE [LARGE SCALE GENOMIC DNA]</scope>
    <source>
        <strain evidence="3">DSM 17908</strain>
    </source>
</reference>
<evidence type="ECO:0000313" key="3">
    <source>
        <dbReference type="Proteomes" id="UP000198919"/>
    </source>
</evidence>
<dbReference type="EMBL" id="NITY01000008">
    <property type="protein sequence ID" value="PHM39885.1"/>
    <property type="molecule type" value="Genomic_DNA"/>
</dbReference>
<dbReference type="Proteomes" id="UP000198919">
    <property type="component" value="Unassembled WGS sequence"/>
</dbReference>
<dbReference type="RefSeq" id="WP_092510817.1">
    <property type="nucleotide sequence ID" value="NZ_CAWNQB010000078.1"/>
</dbReference>
<reference evidence="2" key="2">
    <citation type="submission" date="2016-10" db="EMBL/GenBank/DDBJ databases">
        <authorList>
            <person name="de Groot N.N."/>
        </authorList>
    </citation>
    <scope>NUCLEOTIDE SEQUENCE [LARGE SCALE GENOMIC DNA]</scope>
    <source>
        <strain evidence="2">DSM 17908</strain>
    </source>
</reference>
<evidence type="ECO:0000313" key="2">
    <source>
        <dbReference type="EMBL" id="SFJ45355.1"/>
    </source>
</evidence>
<gene>
    <name evidence="2" type="ORF">SAMN05421680_109122</name>
    <name evidence="1" type="ORF">Xmau_02487</name>
</gene>
<proteinExistence type="predicted"/>
<dbReference type="EMBL" id="FORG01000009">
    <property type="protein sequence ID" value="SFJ45355.1"/>
    <property type="molecule type" value="Genomic_DNA"/>
</dbReference>
<dbReference type="AlphaFoldDB" id="A0A1I3RGG1"/>
<sequence>MPFNAPFRHKFYKSDLIYGLMDEIHRYIYKVIYFRDAITHFEHNDYPPALVSDYLIPLEVENFNDFMAESRGSEDPNDIRDQREVNTKLKYIDNADYRKYKESLFGYWKRDTKYSSVTTRTDYNTQIMGRKCKGAMSWININNDPLIKGIHLHFILDGINMEEVISKYYFDINEHEAQNQYYSNEDNMNENNGFVSIDLNQKRVRSEKSIVGKELRWIFRNRGNTNVAKKIQFWKNGCPTNPPWVGNECLIWDKYALHLEAKGKKMKRDMMAYPGYLIYINNYEN</sequence>
<keyword evidence="4" id="KW-1185">Reference proteome</keyword>